<dbReference type="EC" id="2.4.1.324" evidence="2"/>
<dbReference type="Gene3D" id="3.40.50.2000">
    <property type="entry name" value="Glycogen Phosphorylase B"/>
    <property type="match status" value="3"/>
</dbReference>
<evidence type="ECO:0000256" key="1">
    <source>
        <dbReference type="ARBA" id="ARBA00009995"/>
    </source>
</evidence>
<dbReference type="Proteomes" id="UP000238479">
    <property type="component" value="Chromosome 2"/>
</dbReference>
<proteinExistence type="inferred from homology"/>
<dbReference type="PANTHER" id="PTHR11926:SF1498">
    <property type="entry name" value="GLYCOSYLTRANSFERASE"/>
    <property type="match status" value="1"/>
</dbReference>
<comment type="caution">
    <text evidence="2">The sequence shown here is derived from an EMBL/GenBank/DDBJ whole genome shotgun (WGS) entry which is preliminary data.</text>
</comment>
<protein>
    <submittedName>
        <fullName evidence="2">Putative 7-deoxyloganetin glucosyltransferase</fullName>
        <ecNumber evidence="2">2.4.1.324</ecNumber>
    </submittedName>
</protein>
<dbReference type="GO" id="GO:0080044">
    <property type="term" value="F:quercetin 7-O-glucosyltransferase activity"/>
    <property type="evidence" value="ECO:0007669"/>
    <property type="project" value="TreeGrafter"/>
</dbReference>
<keyword evidence="2" id="KW-0328">Glycosyltransferase</keyword>
<keyword evidence="3" id="KW-1185">Reference proteome</keyword>
<sequence>MLKFSRLLHHKGFHITFVNTEFNHKRFLKSLGPDALDGSPDFRFVTIPDGLQNSDEDTTQDHILLDESWLTNGFLDKVTDWVPGFKSIRLRDLPNNFMITNPNDTHWTFCLQAIERVGEASAFILHTFDALESHVLEAFSSTMLVYTIGPLQLLLNQLPEESLKPMGYSVWKEETDCLQGTKLSSLPFLWVIRPDLVVGESAILPPEFVTETKDRGLLASWCPQEEVLSHPSVGGFLTQWVEFDH</sequence>
<dbReference type="GO" id="GO:0080043">
    <property type="term" value="F:quercetin 3-O-glucosyltransferase activity"/>
    <property type="evidence" value="ECO:0007669"/>
    <property type="project" value="TreeGrafter"/>
</dbReference>
<keyword evidence="2" id="KW-0808">Transferase</keyword>
<gene>
    <name evidence="2" type="ORF">RchiOBHm_Chr2g0153911</name>
</gene>
<dbReference type="PANTHER" id="PTHR11926">
    <property type="entry name" value="GLUCOSYL/GLUCURONOSYL TRANSFERASES"/>
    <property type="match status" value="1"/>
</dbReference>
<evidence type="ECO:0000313" key="2">
    <source>
        <dbReference type="EMBL" id="PRQ52297.1"/>
    </source>
</evidence>
<dbReference type="Gramene" id="PRQ52297">
    <property type="protein sequence ID" value="PRQ52297"/>
    <property type="gene ID" value="RchiOBHm_Chr2g0153911"/>
</dbReference>
<organism evidence="2 3">
    <name type="scientific">Rosa chinensis</name>
    <name type="common">China rose</name>
    <dbReference type="NCBI Taxonomy" id="74649"/>
    <lineage>
        <taxon>Eukaryota</taxon>
        <taxon>Viridiplantae</taxon>
        <taxon>Streptophyta</taxon>
        <taxon>Embryophyta</taxon>
        <taxon>Tracheophyta</taxon>
        <taxon>Spermatophyta</taxon>
        <taxon>Magnoliopsida</taxon>
        <taxon>eudicotyledons</taxon>
        <taxon>Gunneridae</taxon>
        <taxon>Pentapetalae</taxon>
        <taxon>rosids</taxon>
        <taxon>fabids</taxon>
        <taxon>Rosales</taxon>
        <taxon>Rosaceae</taxon>
        <taxon>Rosoideae</taxon>
        <taxon>Rosoideae incertae sedis</taxon>
        <taxon>Rosa</taxon>
    </lineage>
</organism>
<accession>A0A2P6S0U0</accession>
<dbReference type="AlphaFoldDB" id="A0A2P6S0U0"/>
<reference evidence="2 3" key="1">
    <citation type="journal article" date="2018" name="Nat. Genet.">
        <title>The Rosa genome provides new insights in the design of modern roses.</title>
        <authorList>
            <person name="Bendahmane M."/>
        </authorList>
    </citation>
    <scope>NUCLEOTIDE SEQUENCE [LARGE SCALE GENOMIC DNA]</scope>
    <source>
        <strain evidence="3">cv. Old Blush</strain>
    </source>
</reference>
<dbReference type="STRING" id="74649.A0A2P6S0U0"/>
<comment type="similarity">
    <text evidence="1">Belongs to the UDP-glycosyltransferase family.</text>
</comment>
<dbReference type="SUPFAM" id="SSF53756">
    <property type="entry name" value="UDP-Glycosyltransferase/glycogen phosphorylase"/>
    <property type="match status" value="1"/>
</dbReference>
<evidence type="ECO:0000313" key="3">
    <source>
        <dbReference type="Proteomes" id="UP000238479"/>
    </source>
</evidence>
<name>A0A2P6S0U0_ROSCH</name>
<dbReference type="EMBL" id="PDCK01000040">
    <property type="protein sequence ID" value="PRQ52297.1"/>
    <property type="molecule type" value="Genomic_DNA"/>
</dbReference>